<feature type="compositionally biased region" description="Polar residues" evidence="4">
    <location>
        <begin position="23"/>
        <end position="34"/>
    </location>
</feature>
<dbReference type="VEuPathDB" id="FungiDB:PV09_06310"/>
<gene>
    <name evidence="6" type="ORF">PV09_06310</name>
</gene>
<feature type="region of interest" description="Disordered" evidence="4">
    <location>
        <begin position="533"/>
        <end position="625"/>
    </location>
</feature>
<evidence type="ECO:0000313" key="7">
    <source>
        <dbReference type="Proteomes" id="UP000053259"/>
    </source>
</evidence>
<organism evidence="6 7">
    <name type="scientific">Verruconis gallopava</name>
    <dbReference type="NCBI Taxonomy" id="253628"/>
    <lineage>
        <taxon>Eukaryota</taxon>
        <taxon>Fungi</taxon>
        <taxon>Dikarya</taxon>
        <taxon>Ascomycota</taxon>
        <taxon>Pezizomycotina</taxon>
        <taxon>Dothideomycetes</taxon>
        <taxon>Pleosporomycetidae</taxon>
        <taxon>Venturiales</taxon>
        <taxon>Sympoventuriaceae</taxon>
        <taxon>Verruconis</taxon>
    </lineage>
</organism>
<feature type="compositionally biased region" description="Polar residues" evidence="4">
    <location>
        <begin position="307"/>
        <end position="324"/>
    </location>
</feature>
<feature type="region of interest" description="Disordered" evidence="4">
    <location>
        <begin position="261"/>
        <end position="329"/>
    </location>
</feature>
<evidence type="ECO:0000256" key="3">
    <source>
        <dbReference type="SAM" id="Coils"/>
    </source>
</evidence>
<evidence type="ECO:0000256" key="4">
    <source>
        <dbReference type="SAM" id="MobiDB-lite"/>
    </source>
</evidence>
<dbReference type="AlphaFoldDB" id="A0A0D1XJP5"/>
<keyword evidence="2" id="KW-0963">Cytoplasm</keyword>
<evidence type="ECO:0000313" key="6">
    <source>
        <dbReference type="EMBL" id="KIW02511.1"/>
    </source>
</evidence>
<dbReference type="Proteomes" id="UP000053259">
    <property type="component" value="Unassembled WGS sequence"/>
</dbReference>
<dbReference type="EMBL" id="KN847549">
    <property type="protein sequence ID" value="KIW02511.1"/>
    <property type="molecule type" value="Genomic_DNA"/>
</dbReference>
<feature type="compositionally biased region" description="Polar residues" evidence="4">
    <location>
        <begin position="595"/>
        <end position="607"/>
    </location>
</feature>
<dbReference type="RefSeq" id="XP_016212380.1">
    <property type="nucleotide sequence ID" value="XM_016359932.1"/>
</dbReference>
<dbReference type="InterPro" id="IPR012943">
    <property type="entry name" value="Cnn_1N"/>
</dbReference>
<dbReference type="InParanoid" id="A0A0D1XJP5"/>
<feature type="compositionally biased region" description="Basic and acidic residues" evidence="4">
    <location>
        <begin position="39"/>
        <end position="55"/>
    </location>
</feature>
<dbReference type="GO" id="GO:0005815">
    <property type="term" value="C:microtubule organizing center"/>
    <property type="evidence" value="ECO:0007669"/>
    <property type="project" value="InterPro"/>
</dbReference>
<feature type="coiled-coil region" evidence="3">
    <location>
        <begin position="128"/>
        <end position="256"/>
    </location>
</feature>
<feature type="region of interest" description="Disordered" evidence="4">
    <location>
        <begin position="1"/>
        <end position="100"/>
    </location>
</feature>
<feature type="region of interest" description="Disordered" evidence="4">
    <location>
        <begin position="368"/>
        <end position="387"/>
    </location>
</feature>
<keyword evidence="3" id="KW-0175">Coiled coil</keyword>
<feature type="compositionally biased region" description="Polar residues" evidence="4">
    <location>
        <begin position="59"/>
        <end position="80"/>
    </location>
</feature>
<dbReference type="GO" id="GO:0005737">
    <property type="term" value="C:cytoplasm"/>
    <property type="evidence" value="ECO:0007669"/>
    <property type="project" value="UniProtKB-SubCell"/>
</dbReference>
<evidence type="ECO:0000256" key="2">
    <source>
        <dbReference type="ARBA" id="ARBA00022490"/>
    </source>
</evidence>
<evidence type="ECO:0000259" key="5">
    <source>
        <dbReference type="Pfam" id="PF07989"/>
    </source>
</evidence>
<evidence type="ECO:0000256" key="1">
    <source>
        <dbReference type="ARBA" id="ARBA00004496"/>
    </source>
</evidence>
<comment type="subcellular location">
    <subcellularLocation>
        <location evidence="1">Cytoplasm</location>
    </subcellularLocation>
</comment>
<feature type="domain" description="Centrosomin N-terminal motif 1" evidence="5">
    <location>
        <begin position="128"/>
        <end position="202"/>
    </location>
</feature>
<reference evidence="6 7" key="1">
    <citation type="submission" date="2015-01" db="EMBL/GenBank/DDBJ databases">
        <title>The Genome Sequence of Ochroconis gallopava CBS43764.</title>
        <authorList>
            <consortium name="The Broad Institute Genomics Platform"/>
            <person name="Cuomo C."/>
            <person name="de Hoog S."/>
            <person name="Gorbushina A."/>
            <person name="Stielow B."/>
            <person name="Teixiera M."/>
            <person name="Abouelleil A."/>
            <person name="Chapman S.B."/>
            <person name="Priest M."/>
            <person name="Young S.K."/>
            <person name="Wortman J."/>
            <person name="Nusbaum C."/>
            <person name="Birren B."/>
        </authorList>
    </citation>
    <scope>NUCLEOTIDE SEQUENCE [LARGE SCALE GENOMIC DNA]</scope>
    <source>
        <strain evidence="6 7">CBS 43764</strain>
    </source>
</reference>
<sequence length="625" mass="68633">MSSTNTTPKYFTPAQYPVLPRRTTVTPSQRPSTSGGDGIEPKSDILRDALREKKGLPVRSQSTTPRKNKSSRPPVNQVSNDELFLPSSDDEATFSGARRPLFRQRARRASEVAPAKPSLNTQARNLGLREADAQMDKLLKENWDLKHRITLRDDAFSKLRNELDTALEELEKSRSLRDRNRELQEAIESISRQAAQQEEENRNLKIHNAELTVLNDDLMRELESKDEGIQQRQLAIEEAAGIIQQLEEANEALMKQQLMHSPRPDSDYFSGEAEGTPSMKMSMRPATAGTFGTECTNPPDSDYFSADSPSLAPTTPKRTPSSMRTTEKSMQMERARAMGATFNREIGLRSQASKDSLFSTFLETPLPESSKRLRRGASRAQAPPLPKGSIREQLQRAGTPPWSDARALRAIYEDGALQKRIGTPDPIQRTGYTPSVTVASCSRAPSFDDMFALNNIPVSVPSLSSLATSVSDSVTTPKPIYLSQSTTAACGSRKASDISANPTPVNYSAWPRKLPDWPPSAGLRNRDILFHGTGMDEMFPESPPRPSSSRESFSNVHLLRSSAGPGISLDQQGRSSSAAPTAGAVAPPPPKAPLNKTTSQHKGSASVSLPRWPAPLERSRTLPLQ</sequence>
<keyword evidence="7" id="KW-1185">Reference proteome</keyword>
<dbReference type="HOGENOM" id="CLU_437559_0_0_1"/>
<proteinExistence type="predicted"/>
<accession>A0A0D1XJP5</accession>
<dbReference type="OrthoDB" id="10251744at2759"/>
<dbReference type="GeneID" id="27314283"/>
<dbReference type="Pfam" id="PF07989">
    <property type="entry name" value="Cnn_1N"/>
    <property type="match status" value="1"/>
</dbReference>
<protein>
    <recommendedName>
        <fullName evidence="5">Centrosomin N-terminal motif 1 domain-containing protein</fullName>
    </recommendedName>
</protein>
<dbReference type="STRING" id="253628.A0A0D1XJP5"/>
<name>A0A0D1XJP5_9PEZI</name>